<accession>A0A235EW91</accession>
<dbReference type="EMBL" id="NOIH01000015">
    <property type="protein sequence ID" value="OYD53261.1"/>
    <property type="molecule type" value="Genomic_DNA"/>
</dbReference>
<sequence>MLKPASLRAALECALPELAANPDRLIIYIDEGRIHSRYGDSLSFEYRYRLNVVMLDYAHHASAAIVPLLAWLRVHQPEIGLNPDLADQAVTFEAEILNHSSMDFAVRLQLSERVIVTQDPATGETHARHVGEPDPAGSELGAPTGPWELVFVKPNTAPGWTTPTPAPV</sequence>
<protein>
    <recommendedName>
        <fullName evidence="4">Phage tail protein</fullName>
    </recommendedName>
</protein>
<dbReference type="AlphaFoldDB" id="A0A235EW91"/>
<name>A0A235EW91_9RHOO</name>
<evidence type="ECO:0000256" key="1">
    <source>
        <dbReference type="SAM" id="MobiDB-lite"/>
    </source>
</evidence>
<proteinExistence type="predicted"/>
<organism evidence="2 3">
    <name type="scientific">Thauera propionica</name>
    <dbReference type="NCBI Taxonomy" id="2019431"/>
    <lineage>
        <taxon>Bacteria</taxon>
        <taxon>Pseudomonadati</taxon>
        <taxon>Pseudomonadota</taxon>
        <taxon>Betaproteobacteria</taxon>
        <taxon>Rhodocyclales</taxon>
        <taxon>Zoogloeaceae</taxon>
        <taxon>Thauera</taxon>
    </lineage>
</organism>
<dbReference type="OrthoDB" id="8564199at2"/>
<feature type="region of interest" description="Disordered" evidence="1">
    <location>
        <begin position="122"/>
        <end position="143"/>
    </location>
</feature>
<evidence type="ECO:0000313" key="3">
    <source>
        <dbReference type="Proteomes" id="UP000215181"/>
    </source>
</evidence>
<dbReference type="RefSeq" id="WP_094269002.1">
    <property type="nucleotide sequence ID" value="NZ_NOIH01000015.1"/>
</dbReference>
<dbReference type="Pfam" id="PF06891">
    <property type="entry name" value="P2_Phage_GpR"/>
    <property type="match status" value="1"/>
</dbReference>
<dbReference type="Proteomes" id="UP000215181">
    <property type="component" value="Unassembled WGS sequence"/>
</dbReference>
<gene>
    <name evidence="2" type="ORF">CGK74_13685</name>
</gene>
<keyword evidence="3" id="KW-1185">Reference proteome</keyword>
<evidence type="ECO:0008006" key="4">
    <source>
        <dbReference type="Google" id="ProtNLM"/>
    </source>
</evidence>
<dbReference type="InterPro" id="IPR009678">
    <property type="entry name" value="Phage_tail_completion_R"/>
</dbReference>
<evidence type="ECO:0000313" key="2">
    <source>
        <dbReference type="EMBL" id="OYD53261.1"/>
    </source>
</evidence>
<comment type="caution">
    <text evidence="2">The sequence shown here is derived from an EMBL/GenBank/DDBJ whole genome shotgun (WGS) entry which is preliminary data.</text>
</comment>
<reference evidence="2 3" key="1">
    <citation type="submission" date="2017-07" db="EMBL/GenBank/DDBJ databases">
        <title>Thauera sp. KNDSS-Mac4 genome sequence and assembly.</title>
        <authorList>
            <person name="Mayilraj S."/>
        </authorList>
    </citation>
    <scope>NUCLEOTIDE SEQUENCE [LARGE SCALE GENOMIC DNA]</scope>
    <source>
        <strain evidence="2 3">KNDSS-Mac4</strain>
    </source>
</reference>